<dbReference type="Gene3D" id="3.30.2130.30">
    <property type="match status" value="1"/>
</dbReference>
<dbReference type="Proteomes" id="UP000501130">
    <property type="component" value="Chromosome"/>
</dbReference>
<evidence type="ECO:0000256" key="3">
    <source>
        <dbReference type="PROSITE-ProRule" id="PRU00529"/>
    </source>
</evidence>
<evidence type="ECO:0000313" key="6">
    <source>
        <dbReference type="EMBL" id="QJR30197.1"/>
    </source>
</evidence>
<dbReference type="InterPro" id="IPR000241">
    <property type="entry name" value="RlmKL-like_Mtase"/>
</dbReference>
<gene>
    <name evidence="6" type="ORF">HKT17_11005</name>
</gene>
<dbReference type="GO" id="GO:0032259">
    <property type="term" value="P:methylation"/>
    <property type="evidence" value="ECO:0007669"/>
    <property type="project" value="UniProtKB-KW"/>
</dbReference>
<name>A0ABX6N9C6_9BURK</name>
<keyword evidence="7" id="KW-1185">Reference proteome</keyword>
<evidence type="ECO:0000256" key="4">
    <source>
        <dbReference type="SAM" id="MobiDB-lite"/>
    </source>
</evidence>
<dbReference type="SMART" id="SM00981">
    <property type="entry name" value="THUMP"/>
    <property type="match status" value="1"/>
</dbReference>
<dbReference type="RefSeq" id="WP_171100077.1">
    <property type="nucleotide sequence ID" value="NZ_CP053084.1"/>
</dbReference>
<evidence type="ECO:0000256" key="1">
    <source>
        <dbReference type="ARBA" id="ARBA00022603"/>
    </source>
</evidence>
<dbReference type="InterPro" id="IPR004114">
    <property type="entry name" value="THUMP_dom"/>
</dbReference>
<dbReference type="CDD" id="cd11715">
    <property type="entry name" value="THUMP_AdoMetMT"/>
    <property type="match status" value="1"/>
</dbReference>
<feature type="domain" description="THUMP" evidence="5">
    <location>
        <begin position="71"/>
        <end position="182"/>
    </location>
</feature>
<protein>
    <submittedName>
        <fullName evidence="6">Class I SAM-dependent RNA methyltransferase</fullName>
    </submittedName>
</protein>
<feature type="region of interest" description="Disordered" evidence="4">
    <location>
        <begin position="1"/>
        <end position="23"/>
    </location>
</feature>
<dbReference type="PANTHER" id="PTHR47313">
    <property type="entry name" value="RIBOSOMAL RNA LARGE SUBUNIT METHYLTRANSFERASE K/L"/>
    <property type="match status" value="1"/>
</dbReference>
<dbReference type="InterPro" id="IPR054170">
    <property type="entry name" value="RlmL_1st"/>
</dbReference>
<dbReference type="InterPro" id="IPR002052">
    <property type="entry name" value="DNA_methylase_N6_adenine_CS"/>
</dbReference>
<keyword evidence="3" id="KW-0694">RNA-binding</keyword>
<dbReference type="InterPro" id="IPR053943">
    <property type="entry name" value="RlmKL-like_Mtase_CS"/>
</dbReference>
<dbReference type="Pfam" id="PF22020">
    <property type="entry name" value="RlmL_1st"/>
    <property type="match status" value="1"/>
</dbReference>
<organism evidence="6 7">
    <name type="scientific">Limnobacter profundi</name>
    <dbReference type="NCBI Taxonomy" id="2732163"/>
    <lineage>
        <taxon>Bacteria</taxon>
        <taxon>Pseudomonadati</taxon>
        <taxon>Pseudomonadota</taxon>
        <taxon>Betaproteobacteria</taxon>
        <taxon>Burkholderiales</taxon>
        <taxon>Burkholderiaceae</taxon>
        <taxon>Limnobacter</taxon>
    </lineage>
</organism>
<evidence type="ECO:0000259" key="5">
    <source>
        <dbReference type="PROSITE" id="PS51165"/>
    </source>
</evidence>
<dbReference type="PANTHER" id="PTHR47313:SF1">
    <property type="entry name" value="RIBOSOMAL RNA LARGE SUBUNIT METHYLTRANSFERASE K_L"/>
    <property type="match status" value="1"/>
</dbReference>
<accession>A0ABX6N9C6</accession>
<dbReference type="Pfam" id="PF02926">
    <property type="entry name" value="THUMP"/>
    <property type="match status" value="1"/>
</dbReference>
<dbReference type="SUPFAM" id="SSF53335">
    <property type="entry name" value="S-adenosyl-L-methionine-dependent methyltransferases"/>
    <property type="match status" value="1"/>
</dbReference>
<dbReference type="GO" id="GO:0008168">
    <property type="term" value="F:methyltransferase activity"/>
    <property type="evidence" value="ECO:0007669"/>
    <property type="project" value="UniProtKB-KW"/>
</dbReference>
<dbReference type="PROSITE" id="PS51165">
    <property type="entry name" value="THUMP"/>
    <property type="match status" value="1"/>
</dbReference>
<feature type="compositionally biased region" description="Polar residues" evidence="4">
    <location>
        <begin position="1"/>
        <end position="12"/>
    </location>
</feature>
<dbReference type="Pfam" id="PF01170">
    <property type="entry name" value="UPF0020"/>
    <property type="match status" value="1"/>
</dbReference>
<keyword evidence="2" id="KW-0808">Transferase</keyword>
<dbReference type="PROSITE" id="PS01261">
    <property type="entry name" value="UPF0020"/>
    <property type="match status" value="1"/>
</dbReference>
<keyword evidence="1 6" id="KW-0489">Methyltransferase</keyword>
<evidence type="ECO:0000256" key="2">
    <source>
        <dbReference type="ARBA" id="ARBA00022679"/>
    </source>
</evidence>
<reference evidence="6 7" key="1">
    <citation type="submission" date="2020-05" db="EMBL/GenBank/DDBJ databases">
        <title>Compete genome of Limnobacter sp. SAORIC-580.</title>
        <authorList>
            <person name="Song J."/>
            <person name="Cho J.-C."/>
        </authorList>
    </citation>
    <scope>NUCLEOTIDE SEQUENCE [LARGE SCALE GENOMIC DNA]</scope>
    <source>
        <strain evidence="6 7">SAORIC-580</strain>
    </source>
</reference>
<evidence type="ECO:0000313" key="7">
    <source>
        <dbReference type="Proteomes" id="UP000501130"/>
    </source>
</evidence>
<dbReference type="InterPro" id="IPR029063">
    <property type="entry name" value="SAM-dependent_MTases_sf"/>
</dbReference>
<dbReference type="Gene3D" id="3.40.50.150">
    <property type="entry name" value="Vaccinia Virus protein VP39"/>
    <property type="match status" value="1"/>
</dbReference>
<sequence>MPYSSPNHSKPNNAGKPAGQQHNSTKQSVFNCFASCPRGLEEILVAELETMGAQKTRAVTGGCTFEASWRQATRMTYWTRFAGRIGLELARGECSNEEQFYNIAKSVDWYNWFKLSNTFRVDLNNLGADIQSVRFTQLRLKDAVCDSFLERFDERPNVSVEAPDVRIFAAISPTEAMVYIDLAGENLFKRGWREEAGVAPLKENLAAGLWHIARHSEAGKNADVFLDPFCGSGTLVIESLSQLCDRAPGLERPFAFENLKPFTREWGKELQEDANRRFNAGLDKALTTPYFQWYASDITELLIDIAQENLARAGFEELLDAGIVQFAQRDALTVEPPTPAGIVFSNPPYGERVRAKGADVPEDEAYERLFKAYGDHLKMNFSGWTAFLFSGDLEIKKTLGLSPKRKRPLFNGPIECRLFEIPLTRGVYRPRANGELAANPITEQPQAGNSTED</sequence>
<dbReference type="PROSITE" id="PS00092">
    <property type="entry name" value="N6_MTASE"/>
    <property type="match status" value="1"/>
</dbReference>
<proteinExistence type="predicted"/>
<dbReference type="EMBL" id="CP053084">
    <property type="protein sequence ID" value="QJR30197.1"/>
    <property type="molecule type" value="Genomic_DNA"/>
</dbReference>